<reference evidence="3 4" key="1">
    <citation type="journal article" date="2001" name="Proc. Natl. Acad. Sci. U.S.A.">
        <title>The complete sequence of the 1,683-kb pSymB megaplasmid from the N2-fixing endosymbiont Sinorhizobium meliloti.</title>
        <authorList>
            <person name="Finan T.M."/>
            <person name="Weidner S."/>
            <person name="Wong K."/>
            <person name="Buhrmester J."/>
            <person name="Chain P."/>
            <person name="Vorholter F.J."/>
            <person name="Hernandez-Lucas I."/>
            <person name="Becker A."/>
            <person name="Cowie A."/>
            <person name="Gouzy J."/>
            <person name="Golding B."/>
            <person name="Puhler A."/>
        </authorList>
    </citation>
    <scope>NUCLEOTIDE SEQUENCE [LARGE SCALE GENOMIC DNA]</scope>
    <source>
        <strain evidence="3 4">1021</strain>
        <plasmid evidence="4">Plasmid pSymB</plasmid>
    </source>
</reference>
<sequence length="138" mass="14476">MSACASSDRSRTPRPAFRLSGQWPRLDHALNRKDPKELWKDQPGVIGNALRLAADASGQTVEKPQTPPESGAKADSSDTGIGEVLKTPEAWGPIGSILTAGGAIMAGSGPVQRALAAIMVASAAVGLWYFLRRVREAG</sequence>
<evidence type="ECO:0000256" key="1">
    <source>
        <dbReference type="SAM" id="MobiDB-lite"/>
    </source>
</evidence>
<proteinExistence type="predicted"/>
<dbReference type="Proteomes" id="UP000001976">
    <property type="component" value="Plasmid pSymB"/>
</dbReference>
<keyword evidence="2" id="KW-0472">Membrane</keyword>
<reference evidence="4" key="2">
    <citation type="journal article" date="2001" name="Science">
        <title>The composite genome of the legume symbiont Sinorhizobium meliloti.</title>
        <authorList>
            <person name="Galibert F."/>
            <person name="Finan T.M."/>
            <person name="Long S.R."/>
            <person name="Puehler A."/>
            <person name="Abola P."/>
            <person name="Ampe F."/>
            <person name="Barloy-Hubler F."/>
            <person name="Barnett M.J."/>
            <person name="Becker A."/>
            <person name="Boistard P."/>
            <person name="Bothe G."/>
            <person name="Boutry M."/>
            <person name="Bowser L."/>
            <person name="Buhrmester J."/>
            <person name="Cadieu E."/>
            <person name="Capela D."/>
            <person name="Chain P."/>
            <person name="Cowie A."/>
            <person name="Davis R.W."/>
            <person name="Dreano S."/>
            <person name="Federspiel N.A."/>
            <person name="Fisher R.F."/>
            <person name="Gloux S."/>
            <person name="Godrie T."/>
            <person name="Goffeau A."/>
            <person name="Golding B."/>
            <person name="Gouzy J."/>
            <person name="Gurjal M."/>
            <person name="Hernandez-Lucas I."/>
            <person name="Hong A."/>
            <person name="Huizar L."/>
            <person name="Hyman R.W."/>
            <person name="Jones T."/>
            <person name="Kahn D."/>
            <person name="Kahn M.L."/>
            <person name="Kalman S."/>
            <person name="Keating D.H."/>
            <person name="Kiss E."/>
            <person name="Komp C."/>
            <person name="Lelaure V."/>
            <person name="Masuy D."/>
            <person name="Palm C."/>
            <person name="Peck M.C."/>
            <person name="Pohl T.M."/>
            <person name="Portetelle D."/>
            <person name="Purnelle B."/>
            <person name="Ramsperger U."/>
            <person name="Surzycki R."/>
            <person name="Thebault P."/>
            <person name="Vandenbol M."/>
            <person name="Vorhoelter F.J."/>
            <person name="Weidner S."/>
            <person name="Wells D.H."/>
            <person name="Wong K."/>
            <person name="Yeh K.-C."/>
            <person name="Batut J."/>
        </authorList>
    </citation>
    <scope>NUCLEOTIDE SEQUENCE [LARGE SCALE GENOMIC DNA]</scope>
    <source>
        <strain evidence="4">1021</strain>
        <plasmid evidence="4">Plasmid pSymB</plasmid>
    </source>
</reference>
<feature type="region of interest" description="Disordered" evidence="1">
    <location>
        <begin position="1"/>
        <end position="20"/>
    </location>
</feature>
<organism evidence="3 4">
    <name type="scientific">Rhizobium meliloti (strain 1021)</name>
    <name type="common">Ensifer meliloti</name>
    <name type="synonym">Sinorhizobium meliloti</name>
    <dbReference type="NCBI Taxonomy" id="266834"/>
    <lineage>
        <taxon>Bacteria</taxon>
        <taxon>Pseudomonadati</taxon>
        <taxon>Pseudomonadota</taxon>
        <taxon>Alphaproteobacteria</taxon>
        <taxon>Hyphomicrobiales</taxon>
        <taxon>Rhizobiaceae</taxon>
        <taxon>Sinorhizobium/Ensifer group</taxon>
        <taxon>Sinorhizobium</taxon>
    </lineage>
</organism>
<dbReference type="HOGENOM" id="CLU_153892_0_0_5"/>
<evidence type="ECO:0000313" key="3">
    <source>
        <dbReference type="EMBL" id="CAC48969.1"/>
    </source>
</evidence>
<dbReference type="KEGG" id="sme:SM_b21663"/>
<protein>
    <submittedName>
        <fullName evidence="3">Secretion activating protein</fullName>
    </submittedName>
</protein>
<dbReference type="EnsemblBacteria" id="CAC48969">
    <property type="protein sequence ID" value="CAC48969"/>
    <property type="gene ID" value="SM_b21663"/>
</dbReference>
<keyword evidence="3" id="KW-0614">Plasmid</keyword>
<keyword evidence="4" id="KW-1185">Reference proteome</keyword>
<dbReference type="PATRIC" id="fig|266834.11.peg.5504"/>
<geneLocation type="plasmid" evidence="3 4">
    <name>pSymB</name>
</geneLocation>
<evidence type="ECO:0000256" key="2">
    <source>
        <dbReference type="SAM" id="Phobius"/>
    </source>
</evidence>
<keyword evidence="2" id="KW-0812">Transmembrane</keyword>
<dbReference type="PIR" id="A95913">
    <property type="entry name" value="A95913"/>
</dbReference>
<feature type="region of interest" description="Disordered" evidence="1">
    <location>
        <begin position="56"/>
        <end position="83"/>
    </location>
</feature>
<dbReference type="EMBL" id="AL591985">
    <property type="protein sequence ID" value="CAC48969.1"/>
    <property type="molecule type" value="Genomic_DNA"/>
</dbReference>
<dbReference type="eggNOG" id="COG3926">
    <property type="taxonomic scope" value="Bacteria"/>
</dbReference>
<evidence type="ECO:0000313" key="4">
    <source>
        <dbReference type="Proteomes" id="UP000001976"/>
    </source>
</evidence>
<dbReference type="AlphaFoldDB" id="Q92VX8"/>
<accession>Q92VX8</accession>
<gene>
    <name evidence="3" type="ORF">SM_b21663</name>
</gene>
<name>Q92VX8_RHIME</name>
<keyword evidence="2" id="KW-1133">Transmembrane helix</keyword>
<feature type="transmembrane region" description="Helical" evidence="2">
    <location>
        <begin position="114"/>
        <end position="131"/>
    </location>
</feature>